<evidence type="ECO:0000313" key="3">
    <source>
        <dbReference type="Proteomes" id="UP001500784"/>
    </source>
</evidence>
<dbReference type="InterPro" id="IPR059106">
    <property type="entry name" value="WHD_MalT"/>
</dbReference>
<keyword evidence="3" id="KW-1185">Reference proteome</keyword>
<name>A0ABN2PL25_9MICC</name>
<protein>
    <recommendedName>
        <fullName evidence="1">HTH luxR-type domain-containing protein</fullName>
    </recommendedName>
</protein>
<dbReference type="PROSITE" id="PS50043">
    <property type="entry name" value="HTH_LUXR_2"/>
    <property type="match status" value="1"/>
</dbReference>
<evidence type="ECO:0000259" key="1">
    <source>
        <dbReference type="PROSITE" id="PS50043"/>
    </source>
</evidence>
<accession>A0ABN2PL25</accession>
<dbReference type="InterPro" id="IPR016032">
    <property type="entry name" value="Sig_transdc_resp-reg_C-effctor"/>
</dbReference>
<dbReference type="Proteomes" id="UP001500784">
    <property type="component" value="Unassembled WGS sequence"/>
</dbReference>
<dbReference type="CDD" id="cd06170">
    <property type="entry name" value="LuxR_C_like"/>
    <property type="match status" value="1"/>
</dbReference>
<dbReference type="InterPro" id="IPR036388">
    <property type="entry name" value="WH-like_DNA-bd_sf"/>
</dbReference>
<dbReference type="RefSeq" id="WP_152229497.1">
    <property type="nucleotide sequence ID" value="NZ_BAAALV010000008.1"/>
</dbReference>
<dbReference type="SUPFAM" id="SSF52540">
    <property type="entry name" value="P-loop containing nucleoside triphosphate hydrolases"/>
    <property type="match status" value="1"/>
</dbReference>
<dbReference type="Pfam" id="PF00196">
    <property type="entry name" value="GerE"/>
    <property type="match status" value="1"/>
</dbReference>
<dbReference type="Gene3D" id="1.10.10.10">
    <property type="entry name" value="Winged helix-like DNA-binding domain superfamily/Winged helix DNA-binding domain"/>
    <property type="match status" value="1"/>
</dbReference>
<comment type="caution">
    <text evidence="2">The sequence shown here is derived from an EMBL/GenBank/DDBJ whole genome shotgun (WGS) entry which is preliminary data.</text>
</comment>
<proteinExistence type="predicted"/>
<dbReference type="Pfam" id="PF25873">
    <property type="entry name" value="WHD_MalT"/>
    <property type="match status" value="1"/>
</dbReference>
<dbReference type="SMART" id="SM00421">
    <property type="entry name" value="HTH_LUXR"/>
    <property type="match status" value="1"/>
</dbReference>
<reference evidence="2 3" key="1">
    <citation type="journal article" date="2019" name="Int. J. Syst. Evol. Microbiol.">
        <title>The Global Catalogue of Microorganisms (GCM) 10K type strain sequencing project: providing services to taxonomists for standard genome sequencing and annotation.</title>
        <authorList>
            <consortium name="The Broad Institute Genomics Platform"/>
            <consortium name="The Broad Institute Genome Sequencing Center for Infectious Disease"/>
            <person name="Wu L."/>
            <person name="Ma J."/>
        </authorList>
    </citation>
    <scope>NUCLEOTIDE SEQUENCE [LARGE SCALE GENOMIC DNA]</scope>
    <source>
        <strain evidence="2 3">JCM 13316</strain>
    </source>
</reference>
<evidence type="ECO:0000313" key="2">
    <source>
        <dbReference type="EMBL" id="GAA1924638.1"/>
    </source>
</evidence>
<sequence length="862" mass="91231">MPHFAVVPGPPRPNPLVLSRARLLHALDDAAAAPLTLVRGPDGAGKTTLLQDWAAARDRPAAWVSARRSAMAPAEQPGPSARFLSALLAGAFEVPGPADAALIEEVGREAAEGAELRSVLSRLAHLPARDLLILEDLHLATGFPAEDLLLDMLRAVPGLRIVASTAALGSIELRKALLELDVAVIGPEQLAFTVEECERALAGSGLRAQAEEIRTLTSGLPRWVRFMALSSAPVRSRPGRQLPAVLDAVAADLAELLSPPRVSAALADFLLGACVPEELPASLAAHIWGSQNADTMIREAEQKGLLTRSSDGGAVMIPLLRSAVLAGARKSSPARVHVLEEICGRYFLEQGQPLEALRHAMAADSLDLATEIIRHRALELFTFHGPETRKLLEGVSLRRLARQPAPALALAVLYNSSAFRRVRGAELATLALSGARLLFRSMPEAERLLLMLVEAVALRGSGQLDRSAARARSGLQTYMEMPLGERERIGPLESVAVAHLGISLWRAGATEEAESAFTQAASLAAAQHQPDFEGYYHSLSACLLAGRGDMTGAAHFLRLCSDLEWGRGELHHYSETPLRLAEAMTALEAGDAAAAKAALAGVLDRADAMELWPRVRYLDALSDLAAGNPEPAAARLEEVLSQRDGLPPVSGPEHALLVRVQSLLMLAAGFPGRALAMAGSLPKTERDLVTARIHLATGQAGKTLSAVIRLGAGGSLRRQAEVAGLSAAARLQMEPGLAPGVKLELARLSVLYQSHGLRLSTALLPAADLERVRDAAAEAGLDVGLEPFPESVIGSTAGMPELTPRELAILNSLAQSGSLAEIAGMHFVSVNTVKSQLRGLYRKLGVAGRDEALNEALRRGLL</sequence>
<dbReference type="SUPFAM" id="SSF48452">
    <property type="entry name" value="TPR-like"/>
    <property type="match status" value="1"/>
</dbReference>
<dbReference type="InterPro" id="IPR027417">
    <property type="entry name" value="P-loop_NTPase"/>
</dbReference>
<dbReference type="EMBL" id="BAAALV010000008">
    <property type="protein sequence ID" value="GAA1924638.1"/>
    <property type="molecule type" value="Genomic_DNA"/>
</dbReference>
<gene>
    <name evidence="2" type="ORF">GCM10009688_32150</name>
</gene>
<dbReference type="InterPro" id="IPR000792">
    <property type="entry name" value="Tscrpt_reg_LuxR_C"/>
</dbReference>
<feature type="domain" description="HTH luxR-type" evidence="1">
    <location>
        <begin position="795"/>
        <end position="860"/>
    </location>
</feature>
<dbReference type="Gene3D" id="1.25.40.10">
    <property type="entry name" value="Tetratricopeptide repeat domain"/>
    <property type="match status" value="1"/>
</dbReference>
<organism evidence="2 3">
    <name type="scientific">Arthrobacter gandavensis</name>
    <dbReference type="NCBI Taxonomy" id="169960"/>
    <lineage>
        <taxon>Bacteria</taxon>
        <taxon>Bacillati</taxon>
        <taxon>Actinomycetota</taxon>
        <taxon>Actinomycetes</taxon>
        <taxon>Micrococcales</taxon>
        <taxon>Micrococcaceae</taxon>
        <taxon>Arthrobacter</taxon>
    </lineage>
</organism>
<dbReference type="SUPFAM" id="SSF46894">
    <property type="entry name" value="C-terminal effector domain of the bipartite response regulators"/>
    <property type="match status" value="1"/>
</dbReference>
<dbReference type="InterPro" id="IPR011990">
    <property type="entry name" value="TPR-like_helical_dom_sf"/>
</dbReference>